<dbReference type="Gene3D" id="3.30.2090.10">
    <property type="entry name" value="Multidrug efflux transporter AcrB TolC docking domain, DN and DC subdomains"/>
    <property type="match status" value="2"/>
</dbReference>
<dbReference type="GO" id="GO:0042910">
    <property type="term" value="F:xenobiotic transmembrane transporter activity"/>
    <property type="evidence" value="ECO:0007669"/>
    <property type="project" value="TreeGrafter"/>
</dbReference>
<dbReference type="eggNOG" id="COG0841">
    <property type="taxonomic scope" value="Bacteria"/>
</dbReference>
<proteinExistence type="predicted"/>
<feature type="transmembrane region" description="Helical" evidence="1">
    <location>
        <begin position="969"/>
        <end position="994"/>
    </location>
</feature>
<keyword evidence="1" id="KW-0812">Transmembrane</keyword>
<dbReference type="InterPro" id="IPR027463">
    <property type="entry name" value="AcrB_DN_DC_subdom"/>
</dbReference>
<keyword evidence="1" id="KW-1133">Transmembrane helix</keyword>
<evidence type="ECO:0000256" key="1">
    <source>
        <dbReference type="SAM" id="Phobius"/>
    </source>
</evidence>
<dbReference type="SUPFAM" id="SSF82714">
    <property type="entry name" value="Multidrug efflux transporter AcrB TolC docking domain, DN and DC subdomains"/>
    <property type="match status" value="2"/>
</dbReference>
<evidence type="ECO:0000313" key="3">
    <source>
        <dbReference type="Proteomes" id="UP000005090"/>
    </source>
</evidence>
<dbReference type="EMBL" id="CM001475">
    <property type="protein sequence ID" value="EIC28980.1"/>
    <property type="molecule type" value="Genomic_DNA"/>
</dbReference>
<dbReference type="STRING" id="686340.Metal_1169"/>
<dbReference type="Gene3D" id="3.30.70.1440">
    <property type="entry name" value="Multidrug efflux transporter AcrB pore domain"/>
    <property type="match status" value="1"/>
</dbReference>
<dbReference type="GO" id="GO:0005886">
    <property type="term" value="C:plasma membrane"/>
    <property type="evidence" value="ECO:0007669"/>
    <property type="project" value="TreeGrafter"/>
</dbReference>
<keyword evidence="3" id="KW-1185">Reference proteome</keyword>
<feature type="transmembrane region" description="Helical" evidence="1">
    <location>
        <begin position="561"/>
        <end position="582"/>
    </location>
</feature>
<dbReference type="Gene3D" id="3.30.70.1320">
    <property type="entry name" value="Multidrug efflux transporter AcrB pore domain like"/>
    <property type="match status" value="1"/>
</dbReference>
<accession>H8GHZ6</accession>
<feature type="transmembrane region" description="Helical" evidence="1">
    <location>
        <begin position="392"/>
        <end position="413"/>
    </location>
</feature>
<dbReference type="AlphaFoldDB" id="H8GHZ6"/>
<name>H8GHZ6_METAL</name>
<gene>
    <name evidence="2" type="ORF">Metal_1169</name>
</gene>
<dbReference type="SUPFAM" id="SSF82693">
    <property type="entry name" value="Multidrug efflux transporter AcrB pore domain, PN1, PN2, PC1 and PC2 subdomains"/>
    <property type="match status" value="3"/>
</dbReference>
<dbReference type="RefSeq" id="WP_005370492.1">
    <property type="nucleotide sequence ID" value="NZ_CM001475.1"/>
</dbReference>
<feature type="transmembrane region" description="Helical" evidence="1">
    <location>
        <begin position="1050"/>
        <end position="1073"/>
    </location>
</feature>
<dbReference type="PRINTS" id="PR00702">
    <property type="entry name" value="ACRIFLAVINRP"/>
</dbReference>
<feature type="transmembrane region" description="Helical" evidence="1">
    <location>
        <begin position="908"/>
        <end position="925"/>
    </location>
</feature>
<dbReference type="Proteomes" id="UP000005090">
    <property type="component" value="Chromosome"/>
</dbReference>
<evidence type="ECO:0000313" key="2">
    <source>
        <dbReference type="EMBL" id="EIC28980.1"/>
    </source>
</evidence>
<reference evidence="2 3" key="1">
    <citation type="journal article" date="2013" name="Genome Announc.">
        <title>Genome Sequence of the Obligate Gammaproteobacterial Methanotroph Methylomicrobium album Strain BG8.</title>
        <authorList>
            <person name="Kits K.D."/>
            <person name="Kalyuzhnaya M.G."/>
            <person name="Klotz M.G."/>
            <person name="Jetten M.S."/>
            <person name="Op den Camp H.J."/>
            <person name="Vuilleumier S."/>
            <person name="Bringel F."/>
            <person name="Dispirito A.A."/>
            <person name="Murrell J.C."/>
            <person name="Bruce D."/>
            <person name="Cheng J.F."/>
            <person name="Copeland A."/>
            <person name="Goodwin L."/>
            <person name="Hauser L."/>
            <person name="Lajus A."/>
            <person name="Land M.L."/>
            <person name="Lapidus A."/>
            <person name="Lucas S."/>
            <person name="Medigue C."/>
            <person name="Pitluck S."/>
            <person name="Woyke T."/>
            <person name="Zeytun A."/>
            <person name="Stein L.Y."/>
        </authorList>
    </citation>
    <scope>NUCLEOTIDE SEQUENCE [LARGE SCALE GENOMIC DNA]</scope>
    <source>
        <strain evidence="2 3">BG8</strain>
    </source>
</reference>
<organism evidence="2 3">
    <name type="scientific">Methylomicrobium album BG8</name>
    <dbReference type="NCBI Taxonomy" id="686340"/>
    <lineage>
        <taxon>Bacteria</taxon>
        <taxon>Pseudomonadati</taxon>
        <taxon>Pseudomonadota</taxon>
        <taxon>Gammaproteobacteria</taxon>
        <taxon>Methylococcales</taxon>
        <taxon>Methylococcaceae</taxon>
        <taxon>Methylomicrobium</taxon>
    </lineage>
</organism>
<protein>
    <submittedName>
        <fullName evidence="2">Cation/multidrug efflux pump</fullName>
    </submittedName>
</protein>
<feature type="transmembrane region" description="Helical" evidence="1">
    <location>
        <begin position="367"/>
        <end position="385"/>
    </location>
</feature>
<dbReference type="Gene3D" id="1.20.1640.10">
    <property type="entry name" value="Multidrug efflux transporter AcrB transmembrane domain"/>
    <property type="match status" value="2"/>
</dbReference>
<dbReference type="InterPro" id="IPR001036">
    <property type="entry name" value="Acrflvin-R"/>
</dbReference>
<feature type="transmembrane region" description="Helical" evidence="1">
    <location>
        <begin position="932"/>
        <end position="957"/>
    </location>
</feature>
<dbReference type="PANTHER" id="PTHR32063">
    <property type="match status" value="1"/>
</dbReference>
<sequence>MTHEPQRGLSAAIVRIFTVSHLSPILLIAALIAGVAALQLTPREEDPQIVVPVMDVMVDYPGASAEEVEKLAATPLEAMLKQIKGVEHVFSASQPGRAVVTVGYYVGENPEDSLVKTWSKVMSNQDLLPPGVRGWNIKPVDIDDVPMLMLTLSSSTGQTDALGLRRIADELLASLRGADDIAKTEVVGGARRQVSIYPDTAKMTGYGIALQDIIDALRGANVHLRTGRFQNGNRETVLEAGTYFDSADALAATVVKAPGGRPVYLRDIGRVTDGEEEREHYTRIGFGPAVSKMRTVGRAEGPKAKPGDEREMVTIALAKRKGSNAVKVSQDILAKVEAQRGLLIPADVEITVSRDYGATADHKVNELVKHLGLAIAIILVLLALALGPKESFIVCIAVPVTFAVTLLADLVFGYTINRVTLFALILSLGLLVDDPIVDVENIFRHFKLKKEPPLEALLSAVDEVRPPTIVATLAVMLAFIPMFFITGMIGPYLAPLAFNIPVAMLVSLLVAFTITPWASYLLLKSEYGKDEAAFDLKMSNGYRLYRRVLTPLIASPARSRMFLIAVGIAFLLSSLLAVTRAVPLKLLPFDNKNELQIVADMPAGSTLEKTDAAMRALGRYLATVNEVTDYESYVGLASPIDFNGMIRHYYLRSGSRKGDIRINLLPKDERVQQSHQIAMRIRADVERIGRQYGAKLKIVELPPGPPVLSTLVAEVYGPADAGYGRLIETAEGIKQRFADVSGVVDIDDLSEAPDPAWSFRIDKTKAALLGVSPAAIVQTLDVALAGGEAGMLHAPGERLPLEIRLRLPRAERSSLPELLNTKVRSSGDALIALSELGTLVPESGEPVIHHKDLERVAYVIGDSAGRSPVEAIIDLYAYFADHPLPKGYRAELSGEGEWKITAAIFRDLGISFSASLIMIYVLLVVQTGSLSLPAIMMIAIPLTIIGIMPGFWLLNLLFAENIAGFADSIYFTATAMVGMIALAGIVVRNGIILIDFIERTRARSDMANLEEALIEAGATRMRPIFLTAGAAMFGSVVIILDPIFSGLAWSFIFGIFASTGFSLVVIPVVYYLIYRDNPEA</sequence>
<feature type="transmembrane region" description="Helical" evidence="1">
    <location>
        <begin position="1024"/>
        <end position="1044"/>
    </location>
</feature>
<dbReference type="HOGENOM" id="CLU_002755_1_2_6"/>
<feature type="transmembrane region" description="Helical" evidence="1">
    <location>
        <begin position="500"/>
        <end position="523"/>
    </location>
</feature>
<feature type="transmembrane region" description="Helical" evidence="1">
    <location>
        <begin position="12"/>
        <end position="38"/>
    </location>
</feature>
<dbReference type="PANTHER" id="PTHR32063:SF16">
    <property type="entry name" value="CATION EFFLUX SYSTEM (ACRB_ACRD_ACRF FAMILY)"/>
    <property type="match status" value="1"/>
</dbReference>
<dbReference type="Pfam" id="PF00873">
    <property type="entry name" value="ACR_tran"/>
    <property type="match status" value="1"/>
</dbReference>
<keyword evidence="1" id="KW-0472">Membrane</keyword>
<dbReference type="Gene3D" id="3.30.70.1430">
    <property type="entry name" value="Multidrug efflux transporter AcrB pore domain"/>
    <property type="match status" value="2"/>
</dbReference>
<dbReference type="SUPFAM" id="SSF82866">
    <property type="entry name" value="Multidrug efflux transporter AcrB transmembrane domain"/>
    <property type="match status" value="2"/>
</dbReference>
<feature type="transmembrane region" description="Helical" evidence="1">
    <location>
        <begin position="469"/>
        <end position="494"/>
    </location>
</feature>